<comment type="caution">
    <text evidence="1">The sequence shown here is derived from an EMBL/GenBank/DDBJ whole genome shotgun (WGS) entry which is preliminary data.</text>
</comment>
<proteinExistence type="predicted"/>
<evidence type="ECO:0000313" key="1">
    <source>
        <dbReference type="EMBL" id="PIV65308.1"/>
    </source>
</evidence>
<dbReference type="Proteomes" id="UP000230766">
    <property type="component" value="Unassembled WGS sequence"/>
</dbReference>
<organism evidence="1 2">
    <name type="scientific">Candidatus Nealsonbacteria bacterium CG01_land_8_20_14_3_00_12</name>
    <dbReference type="NCBI Taxonomy" id="1974697"/>
    <lineage>
        <taxon>Bacteria</taxon>
        <taxon>Candidatus Nealsoniibacteriota</taxon>
    </lineage>
</organism>
<reference evidence="2" key="1">
    <citation type="submission" date="2017-09" db="EMBL/GenBank/DDBJ databases">
        <title>Depth-based differentiation of microbial function through sediment-hosted aquifers and enrichment of novel symbionts in the deep terrestrial subsurface.</title>
        <authorList>
            <person name="Probst A.J."/>
            <person name="Ladd B."/>
            <person name="Jarett J.K."/>
            <person name="Geller-Mcgrath D.E."/>
            <person name="Sieber C.M.K."/>
            <person name="Emerson J.B."/>
            <person name="Anantharaman K."/>
            <person name="Thomas B.C."/>
            <person name="Malmstrom R."/>
            <person name="Stieglmeier M."/>
            <person name="Klingl A."/>
            <person name="Woyke T."/>
            <person name="Ryan C.M."/>
            <person name="Banfield J.F."/>
        </authorList>
    </citation>
    <scope>NUCLEOTIDE SEQUENCE [LARGE SCALE GENOMIC DNA]</scope>
</reference>
<sequence length="224" mass="25878">MHPKYQKALKLRFIGKSYGEIKCALGVPKSTLSSWFKNLQLPPSVQKILIEKGRATNKNLAEFNRRRTQAIKIENQQVRQAAAEEIKSLSKRELLLIGAALYWAEGYNKQDNVGSPNISFGNSDPKMVILFLRFLREVMRIPEEALRPIVQIHHNVEVKSAINFWSKISDIPQKFFHITHQISKASKGKRSTYSLPYGTFRLEVRGRQNFFRIKGWIDGLIRQI</sequence>
<dbReference type="AlphaFoldDB" id="A0A2M7EC50"/>
<name>A0A2M7EC50_9BACT</name>
<gene>
    <name evidence="1" type="ORF">COS09_00160</name>
</gene>
<evidence type="ECO:0000313" key="2">
    <source>
        <dbReference type="Proteomes" id="UP000230766"/>
    </source>
</evidence>
<dbReference type="EMBL" id="PETJ01000006">
    <property type="protein sequence ID" value="PIV65308.1"/>
    <property type="molecule type" value="Genomic_DNA"/>
</dbReference>
<accession>A0A2M7EC50</accession>
<protein>
    <submittedName>
        <fullName evidence="1">Uncharacterized protein</fullName>
    </submittedName>
</protein>